<dbReference type="Proteomes" id="UP000018936">
    <property type="component" value="Unassembled WGS sequence"/>
</dbReference>
<feature type="non-terminal residue" evidence="1">
    <location>
        <position position="101"/>
    </location>
</feature>
<evidence type="ECO:0000313" key="2">
    <source>
        <dbReference type="Proteomes" id="UP000018936"/>
    </source>
</evidence>
<protein>
    <submittedName>
        <fullName evidence="1">Uncharacterized protein</fullName>
    </submittedName>
</protein>
<keyword evidence="2" id="KW-1185">Reference proteome</keyword>
<dbReference type="AlphaFoldDB" id="V8N1S2"/>
<sequence>MEAPLWPVGAALRGPEASDGPGLRLLGLEGRLASAEKKLGGCQRTVTELGSQLEGKWAALSGLVEEYGRLQRRLENLENLLRNRNFWILRFPPDGQGETPK</sequence>
<organism evidence="1 2">
    <name type="scientific">Ophiophagus hannah</name>
    <name type="common">King cobra</name>
    <name type="synonym">Naja hannah</name>
    <dbReference type="NCBI Taxonomy" id="8665"/>
    <lineage>
        <taxon>Eukaryota</taxon>
        <taxon>Metazoa</taxon>
        <taxon>Chordata</taxon>
        <taxon>Craniata</taxon>
        <taxon>Vertebrata</taxon>
        <taxon>Euteleostomi</taxon>
        <taxon>Lepidosauria</taxon>
        <taxon>Squamata</taxon>
        <taxon>Bifurcata</taxon>
        <taxon>Unidentata</taxon>
        <taxon>Episquamata</taxon>
        <taxon>Toxicofera</taxon>
        <taxon>Serpentes</taxon>
        <taxon>Colubroidea</taxon>
        <taxon>Elapidae</taxon>
        <taxon>Elapinae</taxon>
        <taxon>Ophiophagus</taxon>
    </lineage>
</organism>
<gene>
    <name evidence="1" type="ORF">L345_18435</name>
</gene>
<dbReference type="OrthoDB" id="654211at2759"/>
<proteinExistence type="predicted"/>
<evidence type="ECO:0000313" key="1">
    <source>
        <dbReference type="EMBL" id="ETE55856.1"/>
    </source>
</evidence>
<dbReference type="EMBL" id="AZIM01080614">
    <property type="protein sequence ID" value="ETE55856.1"/>
    <property type="molecule type" value="Genomic_DNA"/>
</dbReference>
<reference evidence="1 2" key="1">
    <citation type="journal article" date="2013" name="Proc. Natl. Acad. Sci. U.S.A.">
        <title>The king cobra genome reveals dynamic gene evolution and adaptation in the snake venom system.</title>
        <authorList>
            <person name="Vonk F.J."/>
            <person name="Casewell N.R."/>
            <person name="Henkel C.V."/>
            <person name="Heimberg A.M."/>
            <person name="Jansen H.J."/>
            <person name="McCleary R.J."/>
            <person name="Kerkkamp H.M."/>
            <person name="Vos R.A."/>
            <person name="Guerreiro I."/>
            <person name="Calvete J.J."/>
            <person name="Wuster W."/>
            <person name="Woods A.E."/>
            <person name="Logan J.M."/>
            <person name="Harrison R.A."/>
            <person name="Castoe T.A."/>
            <person name="de Koning A.P."/>
            <person name="Pollock D.D."/>
            <person name="Yandell M."/>
            <person name="Calderon D."/>
            <person name="Renjifo C."/>
            <person name="Currier R.B."/>
            <person name="Salgado D."/>
            <person name="Pla D."/>
            <person name="Sanz L."/>
            <person name="Hyder A.S."/>
            <person name="Ribeiro J.M."/>
            <person name="Arntzen J.W."/>
            <person name="van den Thillart G.E."/>
            <person name="Boetzer M."/>
            <person name="Pirovano W."/>
            <person name="Dirks R.P."/>
            <person name="Spaink H.P."/>
            <person name="Duboule D."/>
            <person name="McGlinn E."/>
            <person name="Kini R.M."/>
            <person name="Richardson M.K."/>
        </authorList>
    </citation>
    <scope>NUCLEOTIDE SEQUENCE</scope>
    <source>
        <tissue evidence="1">Blood</tissue>
    </source>
</reference>
<comment type="caution">
    <text evidence="1">The sequence shown here is derived from an EMBL/GenBank/DDBJ whole genome shotgun (WGS) entry which is preliminary data.</text>
</comment>
<name>V8N1S2_OPHHA</name>
<feature type="non-terminal residue" evidence="1">
    <location>
        <position position="1"/>
    </location>
</feature>
<accession>V8N1S2</accession>